<organism evidence="1 2">
    <name type="scientific">Araneus ventricosus</name>
    <name type="common">Orbweaver spider</name>
    <name type="synonym">Epeira ventricosa</name>
    <dbReference type="NCBI Taxonomy" id="182803"/>
    <lineage>
        <taxon>Eukaryota</taxon>
        <taxon>Metazoa</taxon>
        <taxon>Ecdysozoa</taxon>
        <taxon>Arthropoda</taxon>
        <taxon>Chelicerata</taxon>
        <taxon>Arachnida</taxon>
        <taxon>Araneae</taxon>
        <taxon>Araneomorphae</taxon>
        <taxon>Entelegynae</taxon>
        <taxon>Araneoidea</taxon>
        <taxon>Araneidae</taxon>
        <taxon>Araneus</taxon>
    </lineage>
</organism>
<reference evidence="1 2" key="1">
    <citation type="journal article" date="2019" name="Sci. Rep.">
        <title>Orb-weaving spider Araneus ventricosus genome elucidates the spidroin gene catalogue.</title>
        <authorList>
            <person name="Kono N."/>
            <person name="Nakamura H."/>
            <person name="Ohtoshi R."/>
            <person name="Moran D.A.P."/>
            <person name="Shinohara A."/>
            <person name="Yoshida Y."/>
            <person name="Fujiwara M."/>
            <person name="Mori M."/>
            <person name="Tomita M."/>
            <person name="Arakawa K."/>
        </authorList>
    </citation>
    <scope>NUCLEOTIDE SEQUENCE [LARGE SCALE GENOMIC DNA]</scope>
</reference>
<sequence length="133" mass="14962">MSAIGDPAFNFYEDLKFRFMPVVTTVVRRTLEQSQIRTNFRGLVVKSRLRGRKFPGLKPDSTEDLPRVWACCMLNHTKGESNVLPLVWCGSMERGVPARVLSSSSDSGSILRVLSQNSNRVASKRDFNVSKLN</sequence>
<dbReference type="EMBL" id="BGPR01000365">
    <property type="protein sequence ID" value="GBM15878.1"/>
    <property type="molecule type" value="Genomic_DNA"/>
</dbReference>
<evidence type="ECO:0000313" key="1">
    <source>
        <dbReference type="EMBL" id="GBM15878.1"/>
    </source>
</evidence>
<proteinExistence type="predicted"/>
<keyword evidence="2" id="KW-1185">Reference proteome</keyword>
<gene>
    <name evidence="1" type="ORF">AVEN_258424_1</name>
</gene>
<dbReference type="AlphaFoldDB" id="A0A4Y2DIR0"/>
<name>A0A4Y2DIR0_ARAVE</name>
<dbReference type="Proteomes" id="UP000499080">
    <property type="component" value="Unassembled WGS sequence"/>
</dbReference>
<accession>A0A4Y2DIR0</accession>
<evidence type="ECO:0000313" key="2">
    <source>
        <dbReference type="Proteomes" id="UP000499080"/>
    </source>
</evidence>
<protein>
    <submittedName>
        <fullName evidence="1">Uncharacterized protein</fullName>
    </submittedName>
</protein>
<comment type="caution">
    <text evidence="1">The sequence shown here is derived from an EMBL/GenBank/DDBJ whole genome shotgun (WGS) entry which is preliminary data.</text>
</comment>